<dbReference type="Pfam" id="PF00326">
    <property type="entry name" value="Peptidase_S9"/>
    <property type="match status" value="1"/>
</dbReference>
<dbReference type="Gene3D" id="3.40.50.1820">
    <property type="entry name" value="alpha/beta hydrolase"/>
    <property type="match status" value="1"/>
</dbReference>
<feature type="domain" description="Peptidase S9 prolyl oligopeptidase catalytic" evidence="2">
    <location>
        <begin position="452"/>
        <end position="656"/>
    </location>
</feature>
<sequence length="671" mass="72373">MNPEDLDSLAEYSSPLLRGSESVITITRPDLESNSYLSQLFALSGESSRRLTHNWRDFAPEVCSNWSGYLSAAKKEAGQLFVGSSLETAHRITDNHLGVSEFALDDQGARALYVARVAEPGRYGQDDDIPAGEEAPRRITSASYLSNGLGYTNDRPARAFLVDLVEPGLGKSGIAGGAEVPLSTLLQTPETDVHDPQFSLSGTRVSVVSSSAPDDGEPDLRSTVWLLSGDSPEALTLPRMSVNLHRWIDDETVLLVGNELTRDELDFVGQMPGLFVHDLTTGSTRRLTDPETVSVASIRPQIVGHGHGTDEDASVIAVVDTDGASRIMSIDLAAENRTLGELDFLTDDTAVVNGFDVDGDSLVWTGETPTNPAVLNRVRLADVARTATDDGGAVRAHPAPANSVHPQLLRVDGEGGSITGWLAKPSRQGPFPVILNIHGGPFAQYTHGWFDETQVLTSAGYAVVYANPRGSGGRTRAWGTAVQGNMAAPAMADVLAVLDHALASDAELDSSRLGVQGGSYGGYLTAMITAADHRFEAAIVERGYLDPDSFVGTSDIGRFFTEEYTSRDQQAIARQSPLAHASQVRTPSLVMHSELDFRCPLEQAQQYYAALQRAGVDTELLIFPGENHELSRSGQPRHRRQRFEAMLDWWDQHLGGDVDGNVDDQTTSAIR</sequence>
<proteinExistence type="predicted"/>
<dbReference type="EMBL" id="CP158281">
    <property type="protein sequence ID" value="XBV87739.1"/>
    <property type="molecule type" value="Genomic_DNA"/>
</dbReference>
<dbReference type="AlphaFoldDB" id="A0AAU7UHH4"/>
<reference evidence="3" key="1">
    <citation type="submission" date="2024-06" db="EMBL/GenBank/DDBJ databases">
        <title>Brevibacterium koreense sp. nov., isolated from jogae-jeotgal, a Korean fermented seafood.</title>
        <authorList>
            <person name="Whon T.W."/>
            <person name="Nam S."/>
            <person name="Kim Y."/>
        </authorList>
    </citation>
    <scope>NUCLEOTIDE SEQUENCE</scope>
    <source>
        <strain evidence="3">CBA3109</strain>
    </source>
</reference>
<dbReference type="InterPro" id="IPR029058">
    <property type="entry name" value="AB_hydrolase_fold"/>
</dbReference>
<dbReference type="PANTHER" id="PTHR42776:SF27">
    <property type="entry name" value="DIPEPTIDYL PEPTIDASE FAMILY MEMBER 6"/>
    <property type="match status" value="1"/>
</dbReference>
<dbReference type="SUPFAM" id="SSF82171">
    <property type="entry name" value="DPP6 N-terminal domain-like"/>
    <property type="match status" value="1"/>
</dbReference>
<name>A0AAU7UHH4_9MICO</name>
<organism evidence="3">
    <name type="scientific">Brevibacterium koreense</name>
    <dbReference type="NCBI Taxonomy" id="3140787"/>
    <lineage>
        <taxon>Bacteria</taxon>
        <taxon>Bacillati</taxon>
        <taxon>Actinomycetota</taxon>
        <taxon>Actinomycetes</taxon>
        <taxon>Micrococcales</taxon>
        <taxon>Brevibacteriaceae</taxon>
        <taxon>Brevibacterium</taxon>
    </lineage>
</organism>
<accession>A0AAU7UHH4</accession>
<evidence type="ECO:0000259" key="2">
    <source>
        <dbReference type="Pfam" id="PF00326"/>
    </source>
</evidence>
<dbReference type="KEGG" id="bkr:AAFP32_09115"/>
<dbReference type="GO" id="GO:0004252">
    <property type="term" value="F:serine-type endopeptidase activity"/>
    <property type="evidence" value="ECO:0007669"/>
    <property type="project" value="TreeGrafter"/>
</dbReference>
<gene>
    <name evidence="3" type="ORF">AAFP32_09115</name>
</gene>
<dbReference type="RefSeq" id="WP_350268873.1">
    <property type="nucleotide sequence ID" value="NZ_CP158281.1"/>
</dbReference>
<dbReference type="GO" id="GO:0006508">
    <property type="term" value="P:proteolysis"/>
    <property type="evidence" value="ECO:0007669"/>
    <property type="project" value="InterPro"/>
</dbReference>
<evidence type="ECO:0000313" key="3">
    <source>
        <dbReference type="EMBL" id="XBV87739.1"/>
    </source>
</evidence>
<dbReference type="InterPro" id="IPR001375">
    <property type="entry name" value="Peptidase_S9_cat"/>
</dbReference>
<protein>
    <submittedName>
        <fullName evidence="3">Prolyl oligopeptidase family serine peptidase</fullName>
    </submittedName>
</protein>
<dbReference type="SUPFAM" id="SSF53474">
    <property type="entry name" value="alpha/beta-Hydrolases"/>
    <property type="match status" value="1"/>
</dbReference>
<evidence type="ECO:0000256" key="1">
    <source>
        <dbReference type="ARBA" id="ARBA00022801"/>
    </source>
</evidence>
<dbReference type="PANTHER" id="PTHR42776">
    <property type="entry name" value="SERINE PEPTIDASE S9 FAMILY MEMBER"/>
    <property type="match status" value="1"/>
</dbReference>
<keyword evidence="1" id="KW-0378">Hydrolase</keyword>